<dbReference type="GO" id="GO:0005737">
    <property type="term" value="C:cytoplasm"/>
    <property type="evidence" value="ECO:0007669"/>
    <property type="project" value="TreeGrafter"/>
</dbReference>
<sequence>MSELVTAAAAMDDCPKRDRGGCKSELSFTSFRQVEKKYKLVQYSRREAKRNKAPETDFTDVVRFDDLEANTEANKQLIHEVPLRTDEATGSNYKCYTFGGVPGLLIFPQVLTAEEQVELCRESILVYGDASQHPNILSTHAKAPVQTHCYQPPMRWATLGFSYEWTNKTYHKDRYSTFPRLLKERMCFLMKLVEHVTQDSFSCMGSSGAGVGDGATAPLAATYEPQTAIVNYYPVGSMMMCHQDVSEETMDRPLVSASLGCSAVFLMGTESRDDAPYAFLLRSGDVAAFAGPSRRAFHAVPRILDDCPDYLTVPDEAITVEELAHFDNHCYYKNKTADGSIAPFVLEVMSKAERERYWRLCMRHLRVNINARQVYTEACPFLADVE</sequence>
<evidence type="ECO:0000256" key="3">
    <source>
        <dbReference type="ARBA" id="ARBA00023002"/>
    </source>
</evidence>
<dbReference type="PANTHER" id="PTHR16557">
    <property type="entry name" value="ALKYLATED DNA REPAIR PROTEIN ALKB-RELATED"/>
    <property type="match status" value="1"/>
</dbReference>
<dbReference type="Gene3D" id="2.60.120.590">
    <property type="entry name" value="Alpha-ketoglutarate-dependent dioxygenase AlkB-like"/>
    <property type="match status" value="1"/>
</dbReference>
<dbReference type="OrthoDB" id="6614653at2759"/>
<evidence type="ECO:0000256" key="2">
    <source>
        <dbReference type="ARBA" id="ARBA00022964"/>
    </source>
</evidence>
<evidence type="ECO:0000313" key="7">
    <source>
        <dbReference type="EMBL" id="EPY24024.1"/>
    </source>
</evidence>
<keyword evidence="1 5" id="KW-0479">Metal-binding</keyword>
<reference evidence="7 9" key="1">
    <citation type="journal article" date="2013" name="PLoS ONE">
        <title>Predicting the Proteins of Angomonas deanei, Strigomonas culicis and Their Respective Endosymbionts Reveals New Aspects of the Trypanosomatidae Family.</title>
        <authorList>
            <person name="Motta M.C."/>
            <person name="Martins A.C."/>
            <person name="de Souza S.S."/>
            <person name="Catta-Preta C.M."/>
            <person name="Silva R."/>
            <person name="Klein C.C."/>
            <person name="de Almeida L.G."/>
            <person name="de Lima Cunha O."/>
            <person name="Ciapina L.P."/>
            <person name="Brocchi M."/>
            <person name="Colabardini A.C."/>
            <person name="de Araujo Lima B."/>
            <person name="Machado C.R."/>
            <person name="de Almeida Soares C.M."/>
            <person name="Probst C.M."/>
            <person name="de Menezes C.B."/>
            <person name="Thompson C.E."/>
            <person name="Bartholomeu D.C."/>
            <person name="Gradia D.F."/>
            <person name="Pavoni D.P."/>
            <person name="Grisard E.C."/>
            <person name="Fantinatti-Garboggini F."/>
            <person name="Marchini F.K."/>
            <person name="Rodrigues-Luiz G.F."/>
            <person name="Wagner G."/>
            <person name="Goldman G.H."/>
            <person name="Fietto J.L."/>
            <person name="Elias M.C."/>
            <person name="Goldman M.H."/>
            <person name="Sagot M.F."/>
            <person name="Pereira M."/>
            <person name="Stoco P.H."/>
            <person name="de Mendonca-Neto R.P."/>
            <person name="Teixeira S.M."/>
            <person name="Maciel T.E."/>
            <person name="de Oliveira Mendes T.A."/>
            <person name="Urmenyi T.P."/>
            <person name="de Souza W."/>
            <person name="Schenkman S."/>
            <person name="de Vasconcelos A.T."/>
        </authorList>
    </citation>
    <scope>NUCLEOTIDE SEQUENCE [LARGE SCALE GENOMIC DNA]</scope>
</reference>
<dbReference type="Pfam" id="PF13532">
    <property type="entry name" value="2OG-FeII_Oxy_2"/>
    <property type="match status" value="1"/>
</dbReference>
<reference evidence="7" key="2">
    <citation type="submission" date="2013-03" db="EMBL/GenBank/DDBJ databases">
        <authorList>
            <person name="Motta M.C.M."/>
            <person name="Martins A.C.A."/>
            <person name="Preta C.M.C.C."/>
            <person name="Silva R."/>
            <person name="de Souza S.S."/>
            <person name="Klein C.C."/>
            <person name="de Almeida L.G.P."/>
            <person name="Cunha O.L."/>
            <person name="Colabardini A.C."/>
            <person name="Lima B.A."/>
            <person name="Machado C.R."/>
            <person name="Soares C.M.A."/>
            <person name="de Menezes C.B.A."/>
            <person name="Bartolomeu D.C."/>
            <person name="Grisard E.C."/>
            <person name="Fantinatti-Garboggini F."/>
            <person name="Rodrigues-Luiz G.F."/>
            <person name="Wagner G."/>
            <person name="Goldman G.H."/>
            <person name="Fietto J.L.R."/>
            <person name="Ciapina L.P."/>
            <person name="Brocchi M."/>
            <person name="Elias M.C."/>
            <person name="Goldman M.H.S."/>
            <person name="Sagot M.-F."/>
            <person name="Pereira M."/>
            <person name="Stoco P.H."/>
            <person name="Teixeira S.M.R."/>
            <person name="de Mendonca-Neto R.P."/>
            <person name="Maciel T.E.F."/>
            <person name="Mendes T.A.O."/>
            <person name="Urmenyi T.P."/>
            <person name="Teixeira M.M.G."/>
            <person name="de Camargo E.F.P."/>
            <person name="de Sousa W."/>
            <person name="Schenkman S."/>
            <person name="de Vasconcelos A.T.R."/>
        </authorList>
    </citation>
    <scope>NUCLEOTIDE SEQUENCE</scope>
</reference>
<feature type="binding site" evidence="5">
    <location>
        <position position="244"/>
    </location>
    <ligand>
        <name>Fe cation</name>
        <dbReference type="ChEBI" id="CHEBI:24875"/>
        <note>catalytic</note>
    </ligand>
</feature>
<accession>S9U5J6</accession>
<dbReference type="GO" id="GO:0035515">
    <property type="term" value="F:oxidative RNA demethylase activity"/>
    <property type="evidence" value="ECO:0007669"/>
    <property type="project" value="TreeGrafter"/>
</dbReference>
<keyword evidence="9" id="KW-1185">Reference proteome</keyword>
<feature type="domain" description="Alpha-ketoglutarate-dependent dioxygenase AlkB-like" evidence="6">
    <location>
        <begin position="103"/>
        <end position="372"/>
    </location>
</feature>
<dbReference type="InterPro" id="IPR027450">
    <property type="entry name" value="AlkB-like"/>
</dbReference>
<evidence type="ECO:0000313" key="9">
    <source>
        <dbReference type="Proteomes" id="UP000015354"/>
    </source>
</evidence>
<dbReference type="EMBL" id="ATMH01007353">
    <property type="protein sequence ID" value="EPY24024.1"/>
    <property type="molecule type" value="Genomic_DNA"/>
</dbReference>
<name>S9U5J6_9TRYP</name>
<evidence type="ECO:0000256" key="5">
    <source>
        <dbReference type="PIRSR" id="PIRSR604574-2"/>
    </source>
</evidence>
<dbReference type="SUPFAM" id="SSF51197">
    <property type="entry name" value="Clavaminate synthase-like"/>
    <property type="match status" value="1"/>
</dbReference>
<keyword evidence="4 5" id="KW-0408">Iron</keyword>
<proteinExistence type="predicted"/>
<dbReference type="PANTHER" id="PTHR16557:SF2">
    <property type="entry name" value="NUCLEIC ACID DIOXYGENASE ALKBH1"/>
    <property type="match status" value="1"/>
</dbReference>
<feature type="binding site" evidence="5">
    <location>
        <position position="242"/>
    </location>
    <ligand>
        <name>Fe cation</name>
        <dbReference type="ChEBI" id="CHEBI:24875"/>
        <note>catalytic</note>
    </ligand>
</feature>
<feature type="binding site" evidence="5">
    <location>
        <position position="298"/>
    </location>
    <ligand>
        <name>Fe cation</name>
        <dbReference type="ChEBI" id="CHEBI:24875"/>
        <note>catalytic</note>
    </ligand>
</feature>
<dbReference type="AlphaFoldDB" id="S9U5J6"/>
<dbReference type="Proteomes" id="UP000015354">
    <property type="component" value="Unassembled WGS sequence"/>
</dbReference>
<comment type="cofactor">
    <cofactor evidence="5">
        <name>Fe(2+)</name>
        <dbReference type="ChEBI" id="CHEBI:29033"/>
    </cofactor>
    <text evidence="5">Binds 1 Fe(2+) ion per subunit.</text>
</comment>
<dbReference type="InterPro" id="IPR004574">
    <property type="entry name" value="Alkb"/>
</dbReference>
<dbReference type="GO" id="GO:0008198">
    <property type="term" value="F:ferrous iron binding"/>
    <property type="evidence" value="ECO:0007669"/>
    <property type="project" value="TreeGrafter"/>
</dbReference>
<dbReference type="GO" id="GO:0035513">
    <property type="term" value="P:oxidative RNA demethylation"/>
    <property type="evidence" value="ECO:0007669"/>
    <property type="project" value="TreeGrafter"/>
</dbReference>
<organism evidence="7 9">
    <name type="scientific">Strigomonas culicis</name>
    <dbReference type="NCBI Taxonomy" id="28005"/>
    <lineage>
        <taxon>Eukaryota</taxon>
        <taxon>Discoba</taxon>
        <taxon>Euglenozoa</taxon>
        <taxon>Kinetoplastea</taxon>
        <taxon>Metakinetoplastina</taxon>
        <taxon>Trypanosomatida</taxon>
        <taxon>Trypanosomatidae</taxon>
        <taxon>Strigomonadinae</taxon>
        <taxon>Strigomonas</taxon>
    </lineage>
</organism>
<dbReference type="GO" id="GO:0035516">
    <property type="term" value="F:broad specificity oxidative DNA demethylase activity"/>
    <property type="evidence" value="ECO:0007669"/>
    <property type="project" value="TreeGrafter"/>
</dbReference>
<comment type="caution">
    <text evidence="7">The sequence shown here is derived from an EMBL/GenBank/DDBJ whole genome shotgun (WGS) entry which is preliminary data.</text>
</comment>
<keyword evidence="3" id="KW-0560">Oxidoreductase</keyword>
<keyword evidence="2" id="KW-0223">Dioxygenase</keyword>
<dbReference type="InterPro" id="IPR037151">
    <property type="entry name" value="AlkB-like_sf"/>
</dbReference>
<evidence type="ECO:0000256" key="4">
    <source>
        <dbReference type="ARBA" id="ARBA00023004"/>
    </source>
</evidence>
<evidence type="ECO:0000313" key="8">
    <source>
        <dbReference type="EMBL" id="EPY27965.1"/>
    </source>
</evidence>
<evidence type="ECO:0000256" key="1">
    <source>
        <dbReference type="ARBA" id="ARBA00022723"/>
    </source>
</evidence>
<protein>
    <submittedName>
        <fullName evidence="7">Alkylated DNA repair protein alkB like protein 1</fullName>
    </submittedName>
</protein>
<evidence type="ECO:0000259" key="6">
    <source>
        <dbReference type="Pfam" id="PF13532"/>
    </source>
</evidence>
<gene>
    <name evidence="8" type="ORF">STCU_05372</name>
    <name evidence="7" type="ORF">STCU_07353</name>
</gene>
<dbReference type="EMBL" id="ATMH01005372">
    <property type="protein sequence ID" value="EPY27965.1"/>
    <property type="molecule type" value="Genomic_DNA"/>
</dbReference>